<accession>A0A6B9F995</accession>
<dbReference type="GO" id="GO:0016757">
    <property type="term" value="F:glycosyltransferase activity"/>
    <property type="evidence" value="ECO:0007669"/>
    <property type="project" value="InterPro"/>
</dbReference>
<dbReference type="Pfam" id="PF00534">
    <property type="entry name" value="Glycos_transf_1"/>
    <property type="match status" value="1"/>
</dbReference>
<dbReference type="CDD" id="cd03801">
    <property type="entry name" value="GT4_PimA-like"/>
    <property type="match status" value="1"/>
</dbReference>
<evidence type="ECO:0000313" key="2">
    <source>
        <dbReference type="EMBL" id="QGX94811.1"/>
    </source>
</evidence>
<dbReference type="AlphaFoldDB" id="A0A6B9F995"/>
<dbReference type="EMBL" id="CP034345">
    <property type="protein sequence ID" value="QGX94811.1"/>
    <property type="molecule type" value="Genomic_DNA"/>
</dbReference>
<dbReference type="KEGG" id="hra:EI982_08390"/>
<dbReference type="PANTHER" id="PTHR12526">
    <property type="entry name" value="GLYCOSYLTRANSFERASE"/>
    <property type="match status" value="1"/>
</dbReference>
<organism evidence="2 3">
    <name type="scientific">Haloplanus rallus</name>
    <dbReference type="NCBI Taxonomy" id="1816183"/>
    <lineage>
        <taxon>Archaea</taxon>
        <taxon>Methanobacteriati</taxon>
        <taxon>Methanobacteriota</taxon>
        <taxon>Stenosarchaea group</taxon>
        <taxon>Halobacteria</taxon>
        <taxon>Halobacteriales</taxon>
        <taxon>Haloferacaceae</taxon>
        <taxon>Haloplanus</taxon>
    </lineage>
</organism>
<dbReference type="InterPro" id="IPR001296">
    <property type="entry name" value="Glyco_trans_1"/>
</dbReference>
<reference evidence="2 3" key="1">
    <citation type="submission" date="2018-12" db="EMBL/GenBank/DDBJ databases">
        <title>Complete genome sequence of Haloplanus rallus MBLA0036.</title>
        <authorList>
            <person name="Nam Y.-d."/>
            <person name="Kang J."/>
            <person name="Chung W.-H."/>
            <person name="Park Y.S."/>
        </authorList>
    </citation>
    <scope>NUCLEOTIDE SEQUENCE [LARGE SCALE GENOMIC DNA]</scope>
    <source>
        <strain evidence="2 3">MBLA0036</strain>
    </source>
</reference>
<keyword evidence="2" id="KW-0808">Transferase</keyword>
<dbReference type="Gene3D" id="3.40.50.2000">
    <property type="entry name" value="Glycogen Phosphorylase B"/>
    <property type="match status" value="2"/>
</dbReference>
<name>A0A6B9F995_9EURY</name>
<dbReference type="SUPFAM" id="SSF53756">
    <property type="entry name" value="UDP-Glycosyltransferase/glycogen phosphorylase"/>
    <property type="match status" value="1"/>
</dbReference>
<dbReference type="Proteomes" id="UP000428325">
    <property type="component" value="Chromosome"/>
</dbReference>
<feature type="domain" description="Glycosyl transferase family 1" evidence="1">
    <location>
        <begin position="122"/>
        <end position="269"/>
    </location>
</feature>
<keyword evidence="3" id="KW-1185">Reference proteome</keyword>
<evidence type="ECO:0000259" key="1">
    <source>
        <dbReference type="Pfam" id="PF00534"/>
    </source>
</evidence>
<protein>
    <submittedName>
        <fullName evidence="2">Glycosyltransferase</fullName>
    </submittedName>
</protein>
<evidence type="ECO:0000313" key="3">
    <source>
        <dbReference type="Proteomes" id="UP000428325"/>
    </source>
</evidence>
<sequence length="301" mass="33419">MIWVHGGVSRLLHNNSYDVIVIAGYNHAACWETLLYAFLFDVPVVPWSGTWSGSLGTENRLINTLREIYTKRGSSWIAYGSRASEALRAWGAEPESIHVAINTVDVKKYAEYSSNINGFEPNSASFEILYCGQLIPRKNVQSLFNAVSMIESENIQVNIVGDGPLLAELREYTADLKAEINFEGHISRQEIIPYYTKADLVVLPSSVEVWGLVVNEALACGTPVIVSDMCGCAPDVVREGFNGHIFDHKSPQELSHLISKQMTGELKYASAKDIQQDAIHRLSIQRSFDGFIEAIYDANNS</sequence>
<proteinExistence type="predicted"/>
<gene>
    <name evidence="2" type="ORF">EI982_08390</name>
</gene>